<organism evidence="2 3">
    <name type="scientific">Marinobacter adhaerens (strain DSM 23420 / HP15)</name>
    <dbReference type="NCBI Taxonomy" id="225937"/>
    <lineage>
        <taxon>Bacteria</taxon>
        <taxon>Pseudomonadati</taxon>
        <taxon>Pseudomonadota</taxon>
        <taxon>Gammaproteobacteria</taxon>
        <taxon>Pseudomonadales</taxon>
        <taxon>Marinobacteraceae</taxon>
        <taxon>Marinobacter</taxon>
    </lineage>
</organism>
<dbReference type="EMBL" id="CP001979">
    <property type="protein sequence ID" value="ADP99960.1"/>
    <property type="molecule type" value="Genomic_DNA"/>
</dbReference>
<name>E4PRS6_MARAH</name>
<keyword evidence="2" id="KW-0614">Plasmid</keyword>
<dbReference type="Pfam" id="PF18790">
    <property type="entry name" value="KfrB"/>
    <property type="match status" value="1"/>
</dbReference>
<dbReference type="Proteomes" id="UP000007077">
    <property type="component" value="Plasmid pHP-42"/>
</dbReference>
<proteinExistence type="predicted"/>
<evidence type="ECO:0000313" key="2">
    <source>
        <dbReference type="EMBL" id="ADP99960.1"/>
    </source>
</evidence>
<protein>
    <submittedName>
        <fullName evidence="2">Conjugal transfer protein TraO</fullName>
    </submittedName>
</protein>
<gene>
    <name evidence="2" type="ordered locus">HP15_p42g16</name>
</gene>
<evidence type="ECO:0000259" key="1">
    <source>
        <dbReference type="Pfam" id="PF18790"/>
    </source>
</evidence>
<dbReference type="AlphaFoldDB" id="E4PRS6"/>
<dbReference type="HOGENOM" id="CLU_143441_0_0_6"/>
<feature type="domain" description="KfrB" evidence="1">
    <location>
        <begin position="91"/>
        <end position="143"/>
    </location>
</feature>
<geneLocation type="plasmid" evidence="2 3">
    <name>pHP-42</name>
</geneLocation>
<evidence type="ECO:0000313" key="3">
    <source>
        <dbReference type="Proteomes" id="UP000007077"/>
    </source>
</evidence>
<sequence length="154" mass="16875">MTDFPGQNASRPRLVAEVGFFVGGDFATSSSRRKHKGAPQMKQRLLVMNGQRIVQTDQGGAWANQKVDKAGALKPGIYNLYMAKEADKSQRHDGVIVHADNNKIYQQIGKNFVMHSKSDFDIVPDIGSAKSISYDAQGKALVAQAVKLSRGRSR</sequence>
<dbReference type="InterPro" id="IPR040782">
    <property type="entry name" value="KfrB"/>
</dbReference>
<dbReference type="KEGG" id="mad:HP15_p42g16"/>
<reference evidence="2 3" key="1">
    <citation type="journal article" date="2010" name="Stand. Genomic Sci.">
        <title>Complete genome sequence of Marinobacter adhaerens type strain (HP15), a diatom-interacting marine microorganism.</title>
        <authorList>
            <person name="Gardes A."/>
            <person name="Kaeppel E."/>
            <person name="Shehzad A."/>
            <person name="Seebah S."/>
            <person name="Teeling H."/>
            <person name="Yarza P."/>
            <person name="Glockner F.O."/>
            <person name="Grossart H.P."/>
            <person name="Ullrich M.S."/>
        </authorList>
    </citation>
    <scope>NUCLEOTIDE SEQUENCE [LARGE SCALE GENOMIC DNA]</scope>
    <source>
        <strain evidence="3">DSM 23420 / HP15</strain>
        <plasmid evidence="3">Plasmid pHP-42</plasmid>
    </source>
</reference>
<accession>E4PRS6</accession>
<reference evidence="3" key="2">
    <citation type="submission" date="2010-02" db="EMBL/GenBank/DDBJ databases">
        <title>Complete genome sequence of Marinobacter adhaerens type strain (HP15).</title>
        <authorList>
            <person name="Gaerdes A.A.M."/>
            <person name="Kaeppel E."/>
            <person name="Shezad A."/>
            <person name="Seebah S."/>
            <person name="Teeling H."/>
            <person name="Yarza P."/>
            <person name="Gloeckner F.O."/>
            <person name="Ullrich M.S."/>
        </authorList>
    </citation>
    <scope>NUCLEOTIDE SEQUENCE [LARGE SCALE GENOMIC DNA]</scope>
    <source>
        <strain evidence="3">DSM 23420 / HP15</strain>
        <plasmid evidence="3">Plasmid pHP-42</plasmid>
    </source>
</reference>